<dbReference type="PANTHER" id="PTHR44688">
    <property type="entry name" value="DNA-BINDING TRANSCRIPTIONAL ACTIVATOR DEVR_DOSR"/>
    <property type="match status" value="1"/>
</dbReference>
<dbReference type="Proteomes" id="UP001596509">
    <property type="component" value="Unassembled WGS sequence"/>
</dbReference>
<evidence type="ECO:0000313" key="5">
    <source>
        <dbReference type="EMBL" id="MFC7354110.1"/>
    </source>
</evidence>
<keyword evidence="2" id="KW-0238">DNA-binding</keyword>
<protein>
    <submittedName>
        <fullName evidence="5">LuxR C-terminal-related transcriptional regulator</fullName>
    </submittedName>
</protein>
<dbReference type="Pfam" id="PF00196">
    <property type="entry name" value="GerE"/>
    <property type="match status" value="1"/>
</dbReference>
<keyword evidence="6" id="KW-1185">Reference proteome</keyword>
<sequence>MAAASDIPVHLTAPPLTLLISSGASVRDLSQLSPLLLDPRTHVVLVLRSLMQDQLDTAQWVLANTVLRLEDLHKATLDEVLGQSRCGTVAVTPEALHQVVQLASSAARHESRRPRLTERETETLWGVAQGMSNRQIARRMDITEHGVKRHLANIMRKLKCPNRTSAVAVALRSGLLELEDAGRDAS</sequence>
<evidence type="ECO:0000313" key="6">
    <source>
        <dbReference type="Proteomes" id="UP001596509"/>
    </source>
</evidence>
<gene>
    <name evidence="5" type="ORF">ACFQW9_26020</name>
</gene>
<dbReference type="RefSeq" id="WP_050495620.1">
    <property type="nucleotide sequence ID" value="NZ_JBHTCK010000008.1"/>
</dbReference>
<dbReference type="InterPro" id="IPR000792">
    <property type="entry name" value="Tscrpt_reg_LuxR_C"/>
</dbReference>
<dbReference type="EMBL" id="JBHTCK010000008">
    <property type="protein sequence ID" value="MFC7354110.1"/>
    <property type="molecule type" value="Genomic_DNA"/>
</dbReference>
<organism evidence="5 6">
    <name type="scientific">Streptomyces caviscabies</name>
    <dbReference type="NCBI Taxonomy" id="90079"/>
    <lineage>
        <taxon>Bacteria</taxon>
        <taxon>Bacillati</taxon>
        <taxon>Actinomycetota</taxon>
        <taxon>Actinomycetes</taxon>
        <taxon>Kitasatosporales</taxon>
        <taxon>Streptomycetaceae</taxon>
        <taxon>Streptomyces</taxon>
    </lineage>
</organism>
<keyword evidence="3" id="KW-0804">Transcription</keyword>
<proteinExistence type="predicted"/>
<dbReference type="SMART" id="SM00421">
    <property type="entry name" value="HTH_LUXR"/>
    <property type="match status" value="1"/>
</dbReference>
<reference evidence="6" key="1">
    <citation type="journal article" date="2019" name="Int. J. Syst. Evol. Microbiol.">
        <title>The Global Catalogue of Microorganisms (GCM) 10K type strain sequencing project: providing services to taxonomists for standard genome sequencing and annotation.</title>
        <authorList>
            <consortium name="The Broad Institute Genomics Platform"/>
            <consortium name="The Broad Institute Genome Sequencing Center for Infectious Disease"/>
            <person name="Wu L."/>
            <person name="Ma J."/>
        </authorList>
    </citation>
    <scope>NUCLEOTIDE SEQUENCE [LARGE SCALE GENOMIC DNA]</scope>
    <source>
        <strain evidence="6">ICMP 19430</strain>
    </source>
</reference>
<dbReference type="InterPro" id="IPR016032">
    <property type="entry name" value="Sig_transdc_resp-reg_C-effctor"/>
</dbReference>
<dbReference type="SUPFAM" id="SSF46894">
    <property type="entry name" value="C-terminal effector domain of the bipartite response regulators"/>
    <property type="match status" value="1"/>
</dbReference>
<dbReference type="PROSITE" id="PS50043">
    <property type="entry name" value="HTH_LUXR_2"/>
    <property type="match status" value="1"/>
</dbReference>
<dbReference type="CDD" id="cd06170">
    <property type="entry name" value="LuxR_C_like"/>
    <property type="match status" value="1"/>
</dbReference>
<evidence type="ECO:0000259" key="4">
    <source>
        <dbReference type="PROSITE" id="PS50043"/>
    </source>
</evidence>
<comment type="caution">
    <text evidence="5">The sequence shown here is derived from an EMBL/GenBank/DDBJ whole genome shotgun (WGS) entry which is preliminary data.</text>
</comment>
<evidence type="ECO:0000256" key="2">
    <source>
        <dbReference type="ARBA" id="ARBA00023125"/>
    </source>
</evidence>
<evidence type="ECO:0000256" key="3">
    <source>
        <dbReference type="ARBA" id="ARBA00023163"/>
    </source>
</evidence>
<feature type="domain" description="HTH luxR-type" evidence="4">
    <location>
        <begin position="109"/>
        <end position="174"/>
    </location>
</feature>
<dbReference type="PANTHER" id="PTHR44688:SF16">
    <property type="entry name" value="DNA-BINDING TRANSCRIPTIONAL ACTIVATOR DEVR_DOSR"/>
    <property type="match status" value="1"/>
</dbReference>
<keyword evidence="1" id="KW-0805">Transcription regulation</keyword>
<dbReference type="Gene3D" id="1.10.10.10">
    <property type="entry name" value="Winged helix-like DNA-binding domain superfamily/Winged helix DNA-binding domain"/>
    <property type="match status" value="1"/>
</dbReference>
<accession>A0ABW2MJR1</accession>
<name>A0ABW2MJR1_9ACTN</name>
<dbReference type="InterPro" id="IPR036388">
    <property type="entry name" value="WH-like_DNA-bd_sf"/>
</dbReference>
<evidence type="ECO:0000256" key="1">
    <source>
        <dbReference type="ARBA" id="ARBA00023015"/>
    </source>
</evidence>
<dbReference type="PRINTS" id="PR00038">
    <property type="entry name" value="HTHLUXR"/>
</dbReference>